<dbReference type="EMBL" id="FRXN01000003">
    <property type="protein sequence ID" value="SHO62765.1"/>
    <property type="molecule type" value="Genomic_DNA"/>
</dbReference>
<accession>A0A1M7ZCZ2</accession>
<evidence type="ECO:0000313" key="1">
    <source>
        <dbReference type="EMBL" id="SHO62765.1"/>
    </source>
</evidence>
<name>A0A1M7ZCZ2_9BACT</name>
<reference evidence="2" key="1">
    <citation type="submission" date="2016-12" db="EMBL/GenBank/DDBJ databases">
        <authorList>
            <person name="Varghese N."/>
            <person name="Submissions S."/>
        </authorList>
    </citation>
    <scope>NUCLEOTIDE SEQUENCE [LARGE SCALE GENOMIC DNA]</scope>
    <source>
        <strain evidence="2">DSM 25035</strain>
    </source>
</reference>
<sequence>MKKIFGFKVSLNEQVICRAGFEKEDSIVTCILHSVRRANDESEELNMQIGGMNSETHQHFDWAINALDAGDKVTIEVISDNFDKPVSERKNLSEEEILERKLKQYYRLKEELKDHIDKE</sequence>
<dbReference type="OrthoDB" id="1442549at2"/>
<dbReference type="Proteomes" id="UP000184609">
    <property type="component" value="Unassembled WGS sequence"/>
</dbReference>
<dbReference type="AlphaFoldDB" id="A0A1M7ZCZ2"/>
<dbReference type="RefSeq" id="WP_073571952.1">
    <property type="nucleotide sequence ID" value="NZ_FRXN01000003.1"/>
</dbReference>
<keyword evidence="2" id="KW-1185">Reference proteome</keyword>
<protein>
    <submittedName>
        <fullName evidence="1">Uncharacterized protein</fullName>
    </submittedName>
</protein>
<evidence type="ECO:0000313" key="2">
    <source>
        <dbReference type="Proteomes" id="UP000184609"/>
    </source>
</evidence>
<organism evidence="1 2">
    <name type="scientific">Algoriphagus zhangzhouensis</name>
    <dbReference type="NCBI Taxonomy" id="1073327"/>
    <lineage>
        <taxon>Bacteria</taxon>
        <taxon>Pseudomonadati</taxon>
        <taxon>Bacteroidota</taxon>
        <taxon>Cytophagia</taxon>
        <taxon>Cytophagales</taxon>
        <taxon>Cyclobacteriaceae</taxon>
        <taxon>Algoriphagus</taxon>
    </lineage>
</organism>
<gene>
    <name evidence="1" type="ORF">SAMN04488108_2299</name>
</gene>
<dbReference type="STRING" id="1073327.SAMN04488108_2299"/>
<proteinExistence type="predicted"/>